<organism evidence="6 7">
    <name type="scientific">Rugamonas apoptosis</name>
    <dbReference type="NCBI Taxonomy" id="2758570"/>
    <lineage>
        <taxon>Bacteria</taxon>
        <taxon>Pseudomonadati</taxon>
        <taxon>Pseudomonadota</taxon>
        <taxon>Betaproteobacteria</taxon>
        <taxon>Burkholderiales</taxon>
        <taxon>Oxalobacteraceae</taxon>
        <taxon>Telluria group</taxon>
        <taxon>Rugamonas</taxon>
    </lineage>
</organism>
<dbReference type="SUPFAM" id="SSF55781">
    <property type="entry name" value="GAF domain-like"/>
    <property type="match status" value="1"/>
</dbReference>
<dbReference type="PANTHER" id="PTHR30136:SF35">
    <property type="entry name" value="HTH-TYPE TRANSCRIPTIONAL REGULATOR RV1719"/>
    <property type="match status" value="1"/>
</dbReference>
<dbReference type="Pfam" id="PF09339">
    <property type="entry name" value="HTH_IclR"/>
    <property type="match status" value="1"/>
</dbReference>
<dbReference type="PANTHER" id="PTHR30136">
    <property type="entry name" value="HELIX-TURN-HELIX TRANSCRIPTIONAL REGULATOR, ICLR FAMILY"/>
    <property type="match status" value="1"/>
</dbReference>
<sequence length="259" mass="28574">MADEKLNDNVRAVERALDILMAFTASDFELTASELLKRVALSRPTLYRLLGTLQQSGFITSTGEPQRFRLGSSVAHLAHVWASRQDIHYLAQPMLRRLWDATGETVSLFITQEGKRLCVAEIPSAHPLSLRRGIGYQETLILGAGGRAILAFDDQPRHDIEELLRAADITPAEHHNKLAWIREHGYAVSRDELMVGATSVAAPFFGGGGRVEGAMCVYGPGARLNDEKVEEIARLLMRECELLSAALGFRRPDAVTAKQ</sequence>
<dbReference type="PROSITE" id="PS51077">
    <property type="entry name" value="HTH_ICLR"/>
    <property type="match status" value="1"/>
</dbReference>
<dbReference type="InterPro" id="IPR014757">
    <property type="entry name" value="Tscrpt_reg_IclR_C"/>
</dbReference>
<accession>A0A7W2IJL8</accession>
<feature type="domain" description="HTH iclR-type" evidence="4">
    <location>
        <begin position="10"/>
        <end position="72"/>
    </location>
</feature>
<dbReference type="InterPro" id="IPR036390">
    <property type="entry name" value="WH_DNA-bd_sf"/>
</dbReference>
<evidence type="ECO:0000256" key="1">
    <source>
        <dbReference type="ARBA" id="ARBA00023015"/>
    </source>
</evidence>
<dbReference type="GO" id="GO:0003700">
    <property type="term" value="F:DNA-binding transcription factor activity"/>
    <property type="evidence" value="ECO:0007669"/>
    <property type="project" value="TreeGrafter"/>
</dbReference>
<dbReference type="Pfam" id="PF01614">
    <property type="entry name" value="IclR_C"/>
    <property type="match status" value="1"/>
</dbReference>
<dbReference type="SUPFAM" id="SSF46785">
    <property type="entry name" value="Winged helix' DNA-binding domain"/>
    <property type="match status" value="1"/>
</dbReference>
<proteinExistence type="predicted"/>
<dbReference type="AlphaFoldDB" id="A0A7W2IJL8"/>
<dbReference type="EMBL" id="JACEZU010000002">
    <property type="protein sequence ID" value="MBA5686658.1"/>
    <property type="molecule type" value="Genomic_DNA"/>
</dbReference>
<evidence type="ECO:0000256" key="3">
    <source>
        <dbReference type="ARBA" id="ARBA00023163"/>
    </source>
</evidence>
<protein>
    <submittedName>
        <fullName evidence="6">IclR family transcriptional regulator</fullName>
    </submittedName>
</protein>
<reference evidence="6 7" key="1">
    <citation type="submission" date="2020-07" db="EMBL/GenBank/DDBJ databases">
        <title>Novel species isolated from subtropical streams in China.</title>
        <authorList>
            <person name="Lu H."/>
        </authorList>
    </citation>
    <scope>NUCLEOTIDE SEQUENCE [LARGE SCALE GENOMIC DNA]</scope>
    <source>
        <strain evidence="6 7">LX47W</strain>
    </source>
</reference>
<evidence type="ECO:0000259" key="4">
    <source>
        <dbReference type="PROSITE" id="PS51077"/>
    </source>
</evidence>
<evidence type="ECO:0000313" key="7">
    <source>
        <dbReference type="Proteomes" id="UP000573499"/>
    </source>
</evidence>
<dbReference type="Gene3D" id="3.30.450.40">
    <property type="match status" value="1"/>
</dbReference>
<evidence type="ECO:0000313" key="6">
    <source>
        <dbReference type="EMBL" id="MBA5686658.1"/>
    </source>
</evidence>
<evidence type="ECO:0000256" key="2">
    <source>
        <dbReference type="ARBA" id="ARBA00023125"/>
    </source>
</evidence>
<dbReference type="PROSITE" id="PS51078">
    <property type="entry name" value="ICLR_ED"/>
    <property type="match status" value="1"/>
</dbReference>
<dbReference type="InterPro" id="IPR005471">
    <property type="entry name" value="Tscrpt_reg_IclR_N"/>
</dbReference>
<dbReference type="InterPro" id="IPR029016">
    <property type="entry name" value="GAF-like_dom_sf"/>
</dbReference>
<dbReference type="CDD" id="cd00090">
    <property type="entry name" value="HTH_ARSR"/>
    <property type="match status" value="1"/>
</dbReference>
<comment type="caution">
    <text evidence="6">The sequence shown here is derived from an EMBL/GenBank/DDBJ whole genome shotgun (WGS) entry which is preliminary data.</text>
</comment>
<dbReference type="GO" id="GO:0045892">
    <property type="term" value="P:negative regulation of DNA-templated transcription"/>
    <property type="evidence" value="ECO:0007669"/>
    <property type="project" value="TreeGrafter"/>
</dbReference>
<name>A0A7W2IJL8_9BURK</name>
<dbReference type="InterPro" id="IPR011991">
    <property type="entry name" value="ArsR-like_HTH"/>
</dbReference>
<keyword evidence="2" id="KW-0238">DNA-binding</keyword>
<gene>
    <name evidence="6" type="ORF">H3H39_06270</name>
</gene>
<dbReference type="InterPro" id="IPR050707">
    <property type="entry name" value="HTH_MetabolicPath_Reg"/>
</dbReference>
<dbReference type="Gene3D" id="1.10.10.10">
    <property type="entry name" value="Winged helix-like DNA-binding domain superfamily/Winged helix DNA-binding domain"/>
    <property type="match status" value="1"/>
</dbReference>
<keyword evidence="7" id="KW-1185">Reference proteome</keyword>
<keyword evidence="3" id="KW-0804">Transcription</keyword>
<dbReference type="Proteomes" id="UP000573499">
    <property type="component" value="Unassembled WGS sequence"/>
</dbReference>
<feature type="domain" description="IclR-ED" evidence="5">
    <location>
        <begin position="73"/>
        <end position="249"/>
    </location>
</feature>
<dbReference type="SMART" id="SM00346">
    <property type="entry name" value="HTH_ICLR"/>
    <property type="match status" value="1"/>
</dbReference>
<evidence type="ECO:0000259" key="5">
    <source>
        <dbReference type="PROSITE" id="PS51078"/>
    </source>
</evidence>
<keyword evidence="1" id="KW-0805">Transcription regulation</keyword>
<dbReference type="RefSeq" id="WP_182152476.1">
    <property type="nucleotide sequence ID" value="NZ_JACEZU010000002.1"/>
</dbReference>
<dbReference type="GO" id="GO:0003677">
    <property type="term" value="F:DNA binding"/>
    <property type="evidence" value="ECO:0007669"/>
    <property type="project" value="UniProtKB-KW"/>
</dbReference>
<dbReference type="InterPro" id="IPR036388">
    <property type="entry name" value="WH-like_DNA-bd_sf"/>
</dbReference>